<dbReference type="AlphaFoldDB" id="A0AAD9V163"/>
<evidence type="ECO:0000313" key="2">
    <source>
        <dbReference type="EMBL" id="KAK2557479.1"/>
    </source>
</evidence>
<name>A0AAD9V163_ACRCE</name>
<evidence type="ECO:0000313" key="3">
    <source>
        <dbReference type="Proteomes" id="UP001249851"/>
    </source>
</evidence>
<organism evidence="2 3">
    <name type="scientific">Acropora cervicornis</name>
    <name type="common">Staghorn coral</name>
    <dbReference type="NCBI Taxonomy" id="6130"/>
    <lineage>
        <taxon>Eukaryota</taxon>
        <taxon>Metazoa</taxon>
        <taxon>Cnidaria</taxon>
        <taxon>Anthozoa</taxon>
        <taxon>Hexacorallia</taxon>
        <taxon>Scleractinia</taxon>
        <taxon>Astrocoeniina</taxon>
        <taxon>Acroporidae</taxon>
        <taxon>Acropora</taxon>
    </lineage>
</organism>
<reference evidence="2" key="2">
    <citation type="journal article" date="2023" name="Science">
        <title>Genomic signatures of disease resistance in endangered staghorn corals.</title>
        <authorList>
            <person name="Vollmer S.V."/>
            <person name="Selwyn J.D."/>
            <person name="Despard B.A."/>
            <person name="Roesel C.L."/>
        </authorList>
    </citation>
    <scope>NUCLEOTIDE SEQUENCE</scope>
    <source>
        <strain evidence="2">K2</strain>
    </source>
</reference>
<reference evidence="2" key="1">
    <citation type="journal article" date="2023" name="G3 (Bethesda)">
        <title>Whole genome assembly and annotation of the endangered Caribbean coral Acropora cervicornis.</title>
        <authorList>
            <person name="Selwyn J.D."/>
            <person name="Vollmer S.V."/>
        </authorList>
    </citation>
    <scope>NUCLEOTIDE SEQUENCE</scope>
    <source>
        <strain evidence="2">K2</strain>
    </source>
</reference>
<proteinExistence type="predicted"/>
<evidence type="ECO:0000256" key="1">
    <source>
        <dbReference type="SAM" id="MobiDB-lite"/>
    </source>
</evidence>
<dbReference type="PANTHER" id="PTHR33845">
    <property type="entry name" value="C2H2-TYPE DOMAIN-CONTAINING PROTEIN"/>
    <property type="match status" value="1"/>
</dbReference>
<comment type="caution">
    <text evidence="2">The sequence shown here is derived from an EMBL/GenBank/DDBJ whole genome shotgun (WGS) entry which is preliminary data.</text>
</comment>
<accession>A0AAD9V163</accession>
<sequence>MDSKCSFFKLVGGICDYDKRYPSGDTVPLSSCGRCIGEYVRSVGISDISSEVELILARASTFSFASKISTWTVCPAHRSRLGIGWRRGANRCRVPAGLAKHTNKRKADRGIGKKESTEILRYTGVFVQAGSEIAERCLQLAYLGPVPQSTTLTPGQNLYIPSDTSSEDEELQTPWEKASARTKRYYTRKAGQATVVILNDISPQDSQSLFNEVAISSVLRQQLISSEEASPESNVDETLMTALSECYGADSKWATRRQILPIMADKVRYKTLLEYVPDLTKYRYTEAKRHCLTHGRGMPVPHERAPRQDFSPSQIEHFIMFITSPHIMQDLPFGQRSIVLSDETTIKVPNVFRTLIPERVAQQYTAYCDECNFRALSRSTLLRVSSVCSASSRKSLQGFDYISSSGAQAFDNLAEVAEKLGDAGKGMHWVKNVQNRLHAANLTLKVITGSHYGETAVNGDAKTSSERELRSRFQLQVHVCESLTVADQCRLFALSDCKDPAFCDDCKHSHDDCCDCCELLASTMDEIDNTLVKNESNFSDDDCEEMRFLVKHAKAQILSWKAHILRSIHQDSARIDLLESLNESSVLVIQDWAMKYLPRKYRESQTDWFGKRGIPWHISVAFIRVDGEIQMLTFCHIFKACSQDSNAVLAVMADVIQQLNFIMASLTTVYYRQDNASCYHCGHVIISSSKLGQKEGIVLKRLDFSDPQGGKGACDRKAATIKSHMRVFLNSGNDIKTPEQMLKAMVSFGGVPSLNVTLCEPFTSVETPAFKIHGVSLLSNIEYSAEGIRVWRAYGIGPGKIAHQQKSSGQGLGALPALVVAQVHRSNFSSIKGRTTASARPSWDEKASTSSGGEDAWTSLFACPEDGY</sequence>
<dbReference type="PANTHER" id="PTHR33845:SF1">
    <property type="entry name" value="C2H2-TYPE DOMAIN-CONTAINING PROTEIN"/>
    <property type="match status" value="1"/>
</dbReference>
<protein>
    <submittedName>
        <fullName evidence="2">Uncharacterized protein</fullName>
    </submittedName>
</protein>
<dbReference type="Proteomes" id="UP001249851">
    <property type="component" value="Unassembled WGS sequence"/>
</dbReference>
<keyword evidence="3" id="KW-1185">Reference proteome</keyword>
<dbReference type="EMBL" id="JARQWQ010000049">
    <property type="protein sequence ID" value="KAK2557479.1"/>
    <property type="molecule type" value="Genomic_DNA"/>
</dbReference>
<feature type="region of interest" description="Disordered" evidence="1">
    <location>
        <begin position="831"/>
        <end position="858"/>
    </location>
</feature>
<gene>
    <name evidence="2" type="ORF">P5673_020217</name>
</gene>